<dbReference type="HOGENOM" id="CLU_150514_0_0_10"/>
<proteinExistence type="predicted"/>
<dbReference type="STRING" id="525373.HMPREF0766_11267"/>
<evidence type="ECO:0000313" key="2">
    <source>
        <dbReference type="Proteomes" id="UP000006258"/>
    </source>
</evidence>
<keyword evidence="2" id="KW-1185">Reference proteome</keyword>
<sequence>MNDFIKWEPIITPIPKDLYFVCLSDSKGILTIRLAEMEDNKVLEFKIKGVMAYRVVDEGARLKTLYENPSYRRFVASDNSSYLKWFHMESREMFEDWGLKHYSIGNINNIIDIICGSDIVVKWK</sequence>
<dbReference type="Proteomes" id="UP000006258">
    <property type="component" value="Unassembled WGS sequence"/>
</dbReference>
<name>D7VJU8_SPHSI</name>
<dbReference type="EMBL" id="ACHA02000005">
    <property type="protein sequence ID" value="EFK58550.1"/>
    <property type="molecule type" value="Genomic_DNA"/>
</dbReference>
<dbReference type="GeneID" id="95430116"/>
<dbReference type="RefSeq" id="WP_002998639.1">
    <property type="nucleotide sequence ID" value="NZ_GL379772.1"/>
</dbReference>
<gene>
    <name evidence="1" type="ORF">HMPREF0766_11267</name>
</gene>
<accession>D7VJU8</accession>
<dbReference type="AlphaFoldDB" id="D7VJU8"/>
<organism evidence="1 2">
    <name type="scientific">Sphingobacterium spiritivorum ATCC 33861</name>
    <dbReference type="NCBI Taxonomy" id="525373"/>
    <lineage>
        <taxon>Bacteria</taxon>
        <taxon>Pseudomonadati</taxon>
        <taxon>Bacteroidota</taxon>
        <taxon>Sphingobacteriia</taxon>
        <taxon>Sphingobacteriales</taxon>
        <taxon>Sphingobacteriaceae</taxon>
        <taxon>Sphingobacterium</taxon>
    </lineage>
</organism>
<comment type="caution">
    <text evidence="1">The sequence shown here is derived from an EMBL/GenBank/DDBJ whole genome shotgun (WGS) entry which is preliminary data.</text>
</comment>
<reference evidence="1" key="1">
    <citation type="submission" date="2010-07" db="EMBL/GenBank/DDBJ databases">
        <authorList>
            <person name="Muzny D."/>
            <person name="Qin X."/>
            <person name="Buhay C."/>
            <person name="Dugan-Rocha S."/>
            <person name="Ding Y."/>
            <person name="Chen G."/>
            <person name="Hawes A."/>
            <person name="Holder M."/>
            <person name="Jhangiani S."/>
            <person name="Johnson A."/>
            <person name="Khan Z."/>
            <person name="Li Z."/>
            <person name="Liu W."/>
            <person name="Liu X."/>
            <person name="Perez L."/>
            <person name="Shen H."/>
            <person name="Wang Q."/>
            <person name="Watt J."/>
            <person name="Xi L."/>
            <person name="Xin Y."/>
            <person name="Zhou J."/>
            <person name="Deng J."/>
            <person name="Jiang H."/>
            <person name="Liu Y."/>
            <person name="Qu J."/>
            <person name="Song X.-Z."/>
            <person name="Zhang L."/>
            <person name="Villasana D."/>
            <person name="Johnson A."/>
            <person name="Liu J."/>
            <person name="Liyanage D."/>
            <person name="Lorensuhewa L."/>
            <person name="Robinson T."/>
            <person name="Song A."/>
            <person name="Song B.-B."/>
            <person name="Dinh H."/>
            <person name="Thornton R."/>
            <person name="Coyle M."/>
            <person name="Francisco L."/>
            <person name="Jackson L."/>
            <person name="Javaid M."/>
            <person name="Korchina V."/>
            <person name="Kovar C."/>
            <person name="Mata R."/>
            <person name="Mathew T."/>
            <person name="Ngo R."/>
            <person name="Nguyen L."/>
            <person name="Nguyen N."/>
            <person name="Okwuonu G."/>
            <person name="Ongeri F."/>
            <person name="Pham C."/>
            <person name="Simmons D."/>
            <person name="Wilczek-Boney K."/>
            <person name="Hale W."/>
            <person name="Jakkamsetti A."/>
            <person name="Pham P."/>
            <person name="Ruth R."/>
            <person name="San Lucas F."/>
            <person name="Warren J."/>
            <person name="Zhang J."/>
            <person name="Zhao Z."/>
            <person name="Zhou C."/>
            <person name="Zhu D."/>
            <person name="Lee S."/>
            <person name="Bess C."/>
            <person name="Blankenburg K."/>
            <person name="Forbes L."/>
            <person name="Fu Q."/>
            <person name="Gubbala S."/>
            <person name="Hirani K."/>
            <person name="Jayaseelan J.C."/>
            <person name="Lara F."/>
            <person name="Munidasa M."/>
            <person name="Palculict T."/>
            <person name="Patil S."/>
            <person name="Pu L.-L."/>
            <person name="Saada N."/>
            <person name="Tang L."/>
            <person name="Weissenberger G."/>
            <person name="Zhu Y."/>
            <person name="Hemphill L."/>
            <person name="Shang Y."/>
            <person name="Youmans B."/>
            <person name="Ayvaz T."/>
            <person name="Ross M."/>
            <person name="Santibanez J."/>
            <person name="Aqrawi P."/>
            <person name="Gross S."/>
            <person name="Joshi V."/>
            <person name="Fowler G."/>
            <person name="Nazareth L."/>
            <person name="Reid J."/>
            <person name="Worley K."/>
            <person name="Petrosino J."/>
            <person name="Highlander S."/>
            <person name="Gibbs R."/>
        </authorList>
    </citation>
    <scope>NUCLEOTIDE SEQUENCE [LARGE SCALE GENOMIC DNA]</scope>
    <source>
        <strain evidence="1">ATCC 33861</strain>
    </source>
</reference>
<protein>
    <submittedName>
        <fullName evidence="1">Uncharacterized protein</fullName>
    </submittedName>
</protein>
<evidence type="ECO:0000313" key="1">
    <source>
        <dbReference type="EMBL" id="EFK58550.1"/>
    </source>
</evidence>
<dbReference type="OrthoDB" id="714183at2"/>